<accession>A0ABS8PVJ8</accession>
<reference evidence="2 3" key="1">
    <citation type="submission" date="2021-11" db="EMBL/GenBank/DDBJ databases">
        <title>Genomic of Niabella pedocola.</title>
        <authorList>
            <person name="Wu T."/>
        </authorList>
    </citation>
    <scope>NUCLEOTIDE SEQUENCE [LARGE SCALE GENOMIC DNA]</scope>
    <source>
        <strain evidence="2 3">JCM 31011</strain>
    </source>
</reference>
<keyword evidence="3" id="KW-1185">Reference proteome</keyword>
<dbReference type="RefSeq" id="WP_231007519.1">
    <property type="nucleotide sequence ID" value="NZ_JAJNEC010000006.1"/>
</dbReference>
<feature type="transmembrane region" description="Helical" evidence="1">
    <location>
        <begin position="28"/>
        <end position="51"/>
    </location>
</feature>
<keyword evidence="1" id="KW-0472">Membrane</keyword>
<name>A0ABS8PVJ8_9BACT</name>
<sequence>MKNLDNSPGARTVCGMYRQHFMKQCYQIILVYLLAMIFLYPVIAHILMFQLGYMTDKLPHGKFWIYIQIFMSGPGLIILGILLYFKYGGLVNKIFGICFFIMALCWLCNIAGDVIKEAA</sequence>
<dbReference type="Proteomes" id="UP001199816">
    <property type="component" value="Unassembled WGS sequence"/>
</dbReference>
<organism evidence="2 3">
    <name type="scientific">Niabella pedocola</name>
    <dbReference type="NCBI Taxonomy" id="1752077"/>
    <lineage>
        <taxon>Bacteria</taxon>
        <taxon>Pseudomonadati</taxon>
        <taxon>Bacteroidota</taxon>
        <taxon>Chitinophagia</taxon>
        <taxon>Chitinophagales</taxon>
        <taxon>Chitinophagaceae</taxon>
        <taxon>Niabella</taxon>
    </lineage>
</organism>
<evidence type="ECO:0000313" key="3">
    <source>
        <dbReference type="Proteomes" id="UP001199816"/>
    </source>
</evidence>
<keyword evidence="1" id="KW-1133">Transmembrane helix</keyword>
<dbReference type="EMBL" id="JAJNEC010000006">
    <property type="protein sequence ID" value="MCD2425101.1"/>
    <property type="molecule type" value="Genomic_DNA"/>
</dbReference>
<comment type="caution">
    <text evidence="2">The sequence shown here is derived from an EMBL/GenBank/DDBJ whole genome shotgun (WGS) entry which is preliminary data.</text>
</comment>
<evidence type="ECO:0000256" key="1">
    <source>
        <dbReference type="SAM" id="Phobius"/>
    </source>
</evidence>
<protein>
    <submittedName>
        <fullName evidence="2">Uncharacterized protein</fullName>
    </submittedName>
</protein>
<feature type="transmembrane region" description="Helical" evidence="1">
    <location>
        <begin position="94"/>
        <end position="112"/>
    </location>
</feature>
<proteinExistence type="predicted"/>
<feature type="transmembrane region" description="Helical" evidence="1">
    <location>
        <begin position="63"/>
        <end position="85"/>
    </location>
</feature>
<evidence type="ECO:0000313" key="2">
    <source>
        <dbReference type="EMBL" id="MCD2425101.1"/>
    </source>
</evidence>
<gene>
    <name evidence="2" type="ORF">LQ567_20110</name>
</gene>
<keyword evidence="1" id="KW-0812">Transmembrane</keyword>